<dbReference type="InterPro" id="IPR027417">
    <property type="entry name" value="P-loop_NTPase"/>
</dbReference>
<dbReference type="EMBL" id="BAAANY010000031">
    <property type="protein sequence ID" value="GAA1705704.1"/>
    <property type="molecule type" value="Genomic_DNA"/>
</dbReference>
<evidence type="ECO:0000313" key="2">
    <source>
        <dbReference type="Proteomes" id="UP001500618"/>
    </source>
</evidence>
<sequence length="210" mass="23047">MHPKPVTPDALVELVVDLCASSVADGRRLRVAVDGHPTGGTGPLADAVAAALRARGTTALRVSTRWFLRPASLRFEFGKQDIQSYAESWLDVSALRREVLDPLGPGGSGRWLPTRWDPDADRATRAPYETAPALAVLLVDGPLLLSRGLPFDLTVHLHLSAGARQRRTPDEEKWTLPAYEDYDRTVRPTDTADVVVRTDDPRHPAVVLRH</sequence>
<dbReference type="Gene3D" id="3.40.50.300">
    <property type="entry name" value="P-loop containing nucleotide triphosphate hydrolases"/>
    <property type="match status" value="1"/>
</dbReference>
<name>A0ABN2IIS5_9ACTN</name>
<evidence type="ECO:0000313" key="1">
    <source>
        <dbReference type="EMBL" id="GAA1705704.1"/>
    </source>
</evidence>
<gene>
    <name evidence="1" type="ORF">GCM10009765_63800</name>
</gene>
<proteinExistence type="predicted"/>
<comment type="caution">
    <text evidence="1">The sequence shown here is derived from an EMBL/GenBank/DDBJ whole genome shotgun (WGS) entry which is preliminary data.</text>
</comment>
<keyword evidence="2" id="KW-1185">Reference proteome</keyword>
<accession>A0ABN2IIS5</accession>
<organism evidence="1 2">
    <name type="scientific">Fodinicola feengrottensis</name>
    <dbReference type="NCBI Taxonomy" id="435914"/>
    <lineage>
        <taxon>Bacteria</taxon>
        <taxon>Bacillati</taxon>
        <taxon>Actinomycetota</taxon>
        <taxon>Actinomycetes</taxon>
        <taxon>Mycobacteriales</taxon>
        <taxon>Fodinicola</taxon>
    </lineage>
</organism>
<reference evidence="1 2" key="1">
    <citation type="journal article" date="2019" name="Int. J. Syst. Evol. Microbiol.">
        <title>The Global Catalogue of Microorganisms (GCM) 10K type strain sequencing project: providing services to taxonomists for standard genome sequencing and annotation.</title>
        <authorList>
            <consortium name="The Broad Institute Genomics Platform"/>
            <consortium name="The Broad Institute Genome Sequencing Center for Infectious Disease"/>
            <person name="Wu L."/>
            <person name="Ma J."/>
        </authorList>
    </citation>
    <scope>NUCLEOTIDE SEQUENCE [LARGE SCALE GENOMIC DNA]</scope>
    <source>
        <strain evidence="1 2">JCM 14718</strain>
    </source>
</reference>
<evidence type="ECO:0008006" key="3">
    <source>
        <dbReference type="Google" id="ProtNLM"/>
    </source>
</evidence>
<protein>
    <recommendedName>
        <fullName evidence="3">Uridine kinase</fullName>
    </recommendedName>
</protein>
<dbReference type="Proteomes" id="UP001500618">
    <property type="component" value="Unassembled WGS sequence"/>
</dbReference>
<dbReference type="SUPFAM" id="SSF52540">
    <property type="entry name" value="P-loop containing nucleoside triphosphate hydrolases"/>
    <property type="match status" value="1"/>
</dbReference>